<sequence length="243" mass="27095">MAKPLEEDKMEGVEMTSAEHAESHPLLTEDEKRVLELYDRLEALQLEMAVLKAHGILSEDPPQEASELDIQEARDQFLEAKASYSSRSNIIDSVLITNPISNAVHAGPNASIVEVDLLPLIEQRDQLSVAFAELTSKVRSAREELTETESEHILVARENVQLAATMMSLADEAKKQNRDVIVDPKSRTQLDELDQGVKESRQKWRIMKGTTSAIIAGSGVDWARDPKLLEIVLDADNENDEDK</sequence>
<evidence type="ECO:0000256" key="8">
    <source>
        <dbReference type="SAM" id="Coils"/>
    </source>
</evidence>
<keyword evidence="4" id="KW-0995">Kinetochore</keyword>
<keyword evidence="12" id="KW-1185">Reference proteome</keyword>
<reference evidence="11 12" key="1">
    <citation type="journal article" date="2018" name="IMA Fungus">
        <title>IMA Genome-F 9: Draft genome sequence of Annulohypoxylon stygium, Aspergillus mulundensis, Berkeleyomyces basicola (syn. Thielaviopsis basicola), Ceratocystis smalleyi, two Cercospora beticola strains, Coleophoma cylindrospora, Fusarium fracticaudum, Phialophora cf. hyalina, and Morchella septimelata.</title>
        <authorList>
            <person name="Wingfield B.D."/>
            <person name="Bills G.F."/>
            <person name="Dong Y."/>
            <person name="Huang W."/>
            <person name="Nel W.J."/>
            <person name="Swalarsk-Parry B.S."/>
            <person name="Vaghefi N."/>
            <person name="Wilken P.M."/>
            <person name="An Z."/>
            <person name="de Beer Z.W."/>
            <person name="De Vos L."/>
            <person name="Chen L."/>
            <person name="Duong T.A."/>
            <person name="Gao Y."/>
            <person name="Hammerbacher A."/>
            <person name="Kikkert J.R."/>
            <person name="Li Y."/>
            <person name="Li H."/>
            <person name="Li K."/>
            <person name="Li Q."/>
            <person name="Liu X."/>
            <person name="Ma X."/>
            <person name="Naidoo K."/>
            <person name="Pethybridge S.J."/>
            <person name="Sun J."/>
            <person name="Steenkamp E.T."/>
            <person name="van der Nest M.A."/>
            <person name="van Wyk S."/>
            <person name="Wingfield M.J."/>
            <person name="Xiong C."/>
            <person name="Yue Q."/>
            <person name="Zhang X."/>
        </authorList>
    </citation>
    <scope>NUCLEOTIDE SEQUENCE [LARGE SCALE GENOMIC DNA]</scope>
    <source>
        <strain evidence="11 12">BP6252</strain>
    </source>
</reference>
<dbReference type="OrthoDB" id="2274804at2759"/>
<keyword evidence="6" id="KW-0137">Centromere</keyword>
<comment type="subcellular location">
    <subcellularLocation>
        <location evidence="2">Chromosome</location>
        <location evidence="2">Centromere</location>
        <location evidence="2">Kinetochore</location>
    </subcellularLocation>
    <subcellularLocation>
        <location evidence="1">Nucleus</location>
    </subcellularLocation>
</comment>
<evidence type="ECO:0000313" key="12">
    <source>
        <dbReference type="Proteomes" id="UP000256645"/>
    </source>
</evidence>
<evidence type="ECO:0000313" key="11">
    <source>
        <dbReference type="EMBL" id="RDW66152.1"/>
    </source>
</evidence>
<accession>A0A3D8QWI7</accession>
<dbReference type="InterPro" id="IPR040034">
    <property type="entry name" value="CENP-H"/>
</dbReference>
<dbReference type="GO" id="GO:0007059">
    <property type="term" value="P:chromosome segregation"/>
    <property type="evidence" value="ECO:0007669"/>
    <property type="project" value="TreeGrafter"/>
</dbReference>
<comment type="caution">
    <text evidence="11">The sequence shown here is derived from an EMBL/GenBank/DDBJ whole genome shotgun (WGS) entry which is preliminary data.</text>
</comment>
<evidence type="ECO:0000259" key="10">
    <source>
        <dbReference type="Pfam" id="PF05837"/>
    </source>
</evidence>
<dbReference type="STRING" id="1849047.A0A3D8QWI7"/>
<keyword evidence="8" id="KW-0175">Coiled coil</keyword>
<dbReference type="GO" id="GO:0007052">
    <property type="term" value="P:mitotic spindle organization"/>
    <property type="evidence" value="ECO:0007669"/>
    <property type="project" value="TreeGrafter"/>
</dbReference>
<dbReference type="Pfam" id="PF05837">
    <property type="entry name" value="CENP-H"/>
    <property type="match status" value="1"/>
</dbReference>
<feature type="domain" description="Centromere protein H C-terminal" evidence="10">
    <location>
        <begin position="33"/>
        <end position="235"/>
    </location>
</feature>
<dbReference type="GO" id="GO:0043515">
    <property type="term" value="F:kinetochore binding"/>
    <property type="evidence" value="ECO:0007669"/>
    <property type="project" value="TreeGrafter"/>
</dbReference>
<dbReference type="GO" id="GO:0000776">
    <property type="term" value="C:kinetochore"/>
    <property type="evidence" value="ECO:0007669"/>
    <property type="project" value="UniProtKB-KW"/>
</dbReference>
<evidence type="ECO:0000256" key="3">
    <source>
        <dbReference type="ARBA" id="ARBA00022454"/>
    </source>
</evidence>
<dbReference type="PANTHER" id="PTHR48122:SF1">
    <property type="entry name" value="CENTROMERE PROTEIN H"/>
    <property type="match status" value="1"/>
</dbReference>
<evidence type="ECO:0000256" key="5">
    <source>
        <dbReference type="ARBA" id="ARBA00023242"/>
    </source>
</evidence>
<organism evidence="11 12">
    <name type="scientific">Coleophoma cylindrospora</name>
    <dbReference type="NCBI Taxonomy" id="1849047"/>
    <lineage>
        <taxon>Eukaryota</taxon>
        <taxon>Fungi</taxon>
        <taxon>Dikarya</taxon>
        <taxon>Ascomycota</taxon>
        <taxon>Pezizomycotina</taxon>
        <taxon>Leotiomycetes</taxon>
        <taxon>Helotiales</taxon>
        <taxon>Dermateaceae</taxon>
        <taxon>Coleophoma</taxon>
    </lineage>
</organism>
<name>A0A3D8QWI7_9HELO</name>
<dbReference type="AlphaFoldDB" id="A0A3D8QWI7"/>
<evidence type="ECO:0000256" key="4">
    <source>
        <dbReference type="ARBA" id="ARBA00022838"/>
    </source>
</evidence>
<dbReference type="GO" id="GO:0051382">
    <property type="term" value="P:kinetochore assembly"/>
    <property type="evidence" value="ECO:0007669"/>
    <property type="project" value="InterPro"/>
</dbReference>
<evidence type="ECO:0000256" key="7">
    <source>
        <dbReference type="ARBA" id="ARBA00025735"/>
    </source>
</evidence>
<feature type="coiled-coil region" evidence="8">
    <location>
        <begin position="124"/>
        <end position="151"/>
    </location>
</feature>
<dbReference type="InterPro" id="IPR008426">
    <property type="entry name" value="CENP-H_C"/>
</dbReference>
<protein>
    <recommendedName>
        <fullName evidence="10">Centromere protein H C-terminal domain-containing protein</fullName>
    </recommendedName>
</protein>
<keyword evidence="5" id="KW-0539">Nucleus</keyword>
<dbReference type="PANTHER" id="PTHR48122">
    <property type="entry name" value="CENTROMERE PROTEIN H"/>
    <property type="match status" value="1"/>
</dbReference>
<evidence type="ECO:0000256" key="9">
    <source>
        <dbReference type="SAM" id="MobiDB-lite"/>
    </source>
</evidence>
<feature type="region of interest" description="Disordered" evidence="9">
    <location>
        <begin position="1"/>
        <end position="26"/>
    </location>
</feature>
<dbReference type="GO" id="GO:0005634">
    <property type="term" value="C:nucleus"/>
    <property type="evidence" value="ECO:0007669"/>
    <property type="project" value="UniProtKB-SubCell"/>
</dbReference>
<comment type="similarity">
    <text evidence="7">Belongs to the CENP-H/MCM16 family.</text>
</comment>
<evidence type="ECO:0000256" key="1">
    <source>
        <dbReference type="ARBA" id="ARBA00004123"/>
    </source>
</evidence>
<keyword evidence="3" id="KW-0158">Chromosome</keyword>
<evidence type="ECO:0000256" key="2">
    <source>
        <dbReference type="ARBA" id="ARBA00004629"/>
    </source>
</evidence>
<dbReference type="Proteomes" id="UP000256645">
    <property type="component" value="Unassembled WGS sequence"/>
</dbReference>
<proteinExistence type="inferred from homology"/>
<gene>
    <name evidence="11" type="ORF">BP6252_09787</name>
</gene>
<dbReference type="EMBL" id="PDLM01000011">
    <property type="protein sequence ID" value="RDW66152.1"/>
    <property type="molecule type" value="Genomic_DNA"/>
</dbReference>
<evidence type="ECO:0000256" key="6">
    <source>
        <dbReference type="ARBA" id="ARBA00023328"/>
    </source>
</evidence>